<dbReference type="Proteomes" id="UP000182429">
    <property type="component" value="Unassembled WGS sequence"/>
</dbReference>
<dbReference type="RefSeq" id="WP_074685313.1">
    <property type="nucleotide sequence ID" value="NZ_FNNF01000002.1"/>
</dbReference>
<accession>A0A1H2Q427</accession>
<evidence type="ECO:0000313" key="3">
    <source>
        <dbReference type="EMBL" id="SDW01891.1"/>
    </source>
</evidence>
<dbReference type="SUPFAM" id="SSF82771">
    <property type="entry name" value="GIY-YIG endonuclease"/>
    <property type="match status" value="1"/>
</dbReference>
<dbReference type="OrthoDB" id="9807770at2"/>
<dbReference type="PANTHER" id="PTHR34477:SF1">
    <property type="entry name" value="UPF0213 PROTEIN YHBQ"/>
    <property type="match status" value="1"/>
</dbReference>
<dbReference type="EMBL" id="FNNF01000002">
    <property type="protein sequence ID" value="SDW01891.1"/>
    <property type="molecule type" value="Genomic_DNA"/>
</dbReference>
<gene>
    <name evidence="3" type="ORF">SAMN04487759_10245</name>
</gene>
<dbReference type="InterPro" id="IPR000305">
    <property type="entry name" value="GIY-YIG_endonuc"/>
</dbReference>
<keyword evidence="3" id="KW-0255">Endonuclease</keyword>
<evidence type="ECO:0000256" key="1">
    <source>
        <dbReference type="ARBA" id="ARBA00007435"/>
    </source>
</evidence>
<keyword evidence="3" id="KW-0540">Nuclease</keyword>
<dbReference type="SMART" id="SM00465">
    <property type="entry name" value="GIYc"/>
    <property type="match status" value="1"/>
</dbReference>
<evidence type="ECO:0000313" key="4">
    <source>
        <dbReference type="Proteomes" id="UP000182429"/>
    </source>
</evidence>
<organism evidence="3 4">
    <name type="scientific">Kandleria vitulina</name>
    <dbReference type="NCBI Taxonomy" id="1630"/>
    <lineage>
        <taxon>Bacteria</taxon>
        <taxon>Bacillati</taxon>
        <taxon>Bacillota</taxon>
        <taxon>Erysipelotrichia</taxon>
        <taxon>Erysipelotrichales</taxon>
        <taxon>Coprobacillaceae</taxon>
        <taxon>Kandleria</taxon>
    </lineage>
</organism>
<protein>
    <submittedName>
        <fullName evidence="3">Putative endonuclease</fullName>
    </submittedName>
</protein>
<dbReference type="InterPro" id="IPR050190">
    <property type="entry name" value="UPF0213_domain"/>
</dbReference>
<dbReference type="InterPro" id="IPR035901">
    <property type="entry name" value="GIY-YIG_endonuc_sf"/>
</dbReference>
<dbReference type="Gene3D" id="3.40.1440.10">
    <property type="entry name" value="GIY-YIG endonuclease"/>
    <property type="match status" value="1"/>
</dbReference>
<dbReference type="STRING" id="1630.SAMN05216514_104113"/>
<sequence length="104" mass="12391">MYYIYILRCNDHSLYTGITNNIEKRMHQHFHKEATAAKYTKSHPPLYIEAIWQCENRSKASKLEYHIKKLTKKKKEALILSHDLSVIESINPLDYYFISFKNAL</sequence>
<feature type="domain" description="GIY-YIG" evidence="2">
    <location>
        <begin position="1"/>
        <end position="77"/>
    </location>
</feature>
<dbReference type="AlphaFoldDB" id="A0A1H2Q427"/>
<dbReference type="Pfam" id="PF01541">
    <property type="entry name" value="GIY-YIG"/>
    <property type="match status" value="1"/>
</dbReference>
<name>A0A1H2Q427_9FIRM</name>
<dbReference type="CDD" id="cd10456">
    <property type="entry name" value="GIY-YIG_UPF0213"/>
    <property type="match status" value="1"/>
</dbReference>
<keyword evidence="3" id="KW-0378">Hydrolase</keyword>
<reference evidence="3 4" key="1">
    <citation type="submission" date="2016-10" db="EMBL/GenBank/DDBJ databases">
        <authorList>
            <person name="de Groot N.N."/>
        </authorList>
    </citation>
    <scope>NUCLEOTIDE SEQUENCE [LARGE SCALE GENOMIC DNA]</scope>
    <source>
        <strain evidence="3 4">S3b</strain>
    </source>
</reference>
<proteinExistence type="inferred from homology"/>
<evidence type="ECO:0000259" key="2">
    <source>
        <dbReference type="PROSITE" id="PS50164"/>
    </source>
</evidence>
<dbReference type="PANTHER" id="PTHR34477">
    <property type="entry name" value="UPF0213 PROTEIN YHBQ"/>
    <property type="match status" value="1"/>
</dbReference>
<dbReference type="GO" id="GO:0004519">
    <property type="term" value="F:endonuclease activity"/>
    <property type="evidence" value="ECO:0007669"/>
    <property type="project" value="UniProtKB-KW"/>
</dbReference>
<comment type="similarity">
    <text evidence="1">Belongs to the UPF0213 family.</text>
</comment>
<dbReference type="PROSITE" id="PS50164">
    <property type="entry name" value="GIY_YIG"/>
    <property type="match status" value="1"/>
</dbReference>